<evidence type="ECO:0000313" key="11">
    <source>
        <dbReference type="Proteomes" id="UP000663865"/>
    </source>
</evidence>
<sequence length="580" mass="67472">MKKTNRIYLAKRISLCDMLSNILKHFSSTVRHYRFASTSSCYTTKFSYRQYLVSDLSNANLIDTSVSVYGWLQHRRKKLFGVLRDHSGLIQFILPISMKEQRTILEKTPFESCIHVKGILKKRPERDINTDMTLGHLEIHVTDYKVINACLPELPVNITKYHESHEITRLKYRYLDFRRDVMQERIRFRSSFIAKVREFLLKHSFVDIETPSLFRRTPGGAREFIVPTHLNEGGLFYALAQSPQQFKQLLMVGGFDRYFQIAKCFRDETGRPDRQPEFTQIDLELSFVSRENIFSLVEQLVVACWPEKLEKVSFPRLTFAEAMSRYGTDKPDTRFGLEIEHSSEQLSITSPIPINNANDLIDGDNDIKYDANNRKFLLNKTNNEQECLIKMGKFRLNLADVLEKHYGIELRKRRQWNFLWIIDFPLFTPMEDDRTKFESTHHPFTAPINEHVSLLSSKKDWPHITGQHYDLVLNGFEVAGGSIRIYDSSIQRFVLNDVLQLPIEHLEHLLQALEYGAPPHGGIALGLDRLLALVLETEHIRDVIAFPKTGNGKDLMAQAPSLVEQSELDYYFLQINRKHS</sequence>
<dbReference type="EMBL" id="CAJNYD010000005">
    <property type="protein sequence ID" value="CAF3167398.1"/>
    <property type="molecule type" value="Genomic_DNA"/>
</dbReference>
<dbReference type="EMBL" id="CAJNYT010000009">
    <property type="protein sequence ID" value="CAF3298015.1"/>
    <property type="molecule type" value="Genomic_DNA"/>
</dbReference>
<keyword evidence="5" id="KW-0030">Aminoacyl-tRNA synthetase</keyword>
<keyword evidence="4" id="KW-0648">Protein biosynthesis</keyword>
<evidence type="ECO:0000313" key="10">
    <source>
        <dbReference type="EMBL" id="CAF3357323.1"/>
    </source>
</evidence>
<dbReference type="Pfam" id="PF00152">
    <property type="entry name" value="tRNA-synt_2"/>
    <property type="match status" value="1"/>
</dbReference>
<dbReference type="InterPro" id="IPR012340">
    <property type="entry name" value="NA-bd_OB-fold"/>
</dbReference>
<evidence type="ECO:0000313" key="8">
    <source>
        <dbReference type="EMBL" id="CAF3298015.1"/>
    </source>
</evidence>
<dbReference type="InterPro" id="IPR004524">
    <property type="entry name" value="Asp-tRNA-ligase_1"/>
</dbReference>
<name>A0A817WLR3_9BILA</name>
<keyword evidence="2" id="KW-0547">Nucleotide-binding</keyword>
<dbReference type="Proteomes" id="UP000663872">
    <property type="component" value="Unassembled WGS sequence"/>
</dbReference>
<evidence type="ECO:0000313" key="9">
    <source>
        <dbReference type="EMBL" id="CAF3317881.1"/>
    </source>
</evidence>
<dbReference type="InterPro" id="IPR002312">
    <property type="entry name" value="Asp/Asn-tRNA-synth_IIb"/>
</dbReference>
<proteinExistence type="inferred from homology"/>
<dbReference type="OrthoDB" id="439710at2759"/>
<dbReference type="GO" id="GO:0004815">
    <property type="term" value="F:aspartate-tRNA ligase activity"/>
    <property type="evidence" value="ECO:0007669"/>
    <property type="project" value="TreeGrafter"/>
</dbReference>
<dbReference type="PANTHER" id="PTHR22594:SF5">
    <property type="entry name" value="ASPARTATE--TRNA LIGASE, MITOCHONDRIAL"/>
    <property type="match status" value="1"/>
</dbReference>
<dbReference type="SUPFAM" id="SSF55681">
    <property type="entry name" value="Class II aaRS and biotin synthetases"/>
    <property type="match status" value="1"/>
</dbReference>
<dbReference type="PROSITE" id="PS50862">
    <property type="entry name" value="AA_TRNA_LIGASE_II"/>
    <property type="match status" value="1"/>
</dbReference>
<evidence type="ECO:0000256" key="4">
    <source>
        <dbReference type="ARBA" id="ARBA00022917"/>
    </source>
</evidence>
<gene>
    <name evidence="8" type="ORF">GRG538_LOCUS310</name>
    <name evidence="10" type="ORF">KIK155_LOCUS4160</name>
    <name evidence="7" type="ORF">LUA448_LOCUS222</name>
    <name evidence="9" type="ORF">TIS948_LOCUS19905</name>
</gene>
<evidence type="ECO:0000256" key="2">
    <source>
        <dbReference type="ARBA" id="ARBA00022741"/>
    </source>
</evidence>
<dbReference type="GO" id="GO:0005739">
    <property type="term" value="C:mitochondrion"/>
    <property type="evidence" value="ECO:0007669"/>
    <property type="project" value="TreeGrafter"/>
</dbReference>
<dbReference type="InterPro" id="IPR045864">
    <property type="entry name" value="aa-tRNA-synth_II/BPL/LPL"/>
</dbReference>
<reference evidence="10" key="1">
    <citation type="submission" date="2021-02" db="EMBL/GenBank/DDBJ databases">
        <authorList>
            <person name="Nowell W R."/>
        </authorList>
    </citation>
    <scope>NUCLEOTIDE SEQUENCE</scope>
</reference>
<dbReference type="PANTHER" id="PTHR22594">
    <property type="entry name" value="ASPARTYL/LYSYL-TRNA SYNTHETASE"/>
    <property type="match status" value="1"/>
</dbReference>
<dbReference type="PRINTS" id="PR01042">
    <property type="entry name" value="TRNASYNTHASP"/>
</dbReference>
<evidence type="ECO:0000256" key="1">
    <source>
        <dbReference type="ARBA" id="ARBA00022598"/>
    </source>
</evidence>
<dbReference type="InterPro" id="IPR047089">
    <property type="entry name" value="Asp-tRNA-ligase_1_N"/>
</dbReference>
<keyword evidence="3" id="KW-0067">ATP-binding</keyword>
<dbReference type="SUPFAM" id="SSF50249">
    <property type="entry name" value="Nucleic acid-binding proteins"/>
    <property type="match status" value="1"/>
</dbReference>
<protein>
    <recommendedName>
        <fullName evidence="6">Aminoacyl-transfer RNA synthetases class-II family profile domain-containing protein</fullName>
    </recommendedName>
</protein>
<dbReference type="Gene3D" id="3.30.930.10">
    <property type="entry name" value="Bira Bifunctional Protein, Domain 2"/>
    <property type="match status" value="2"/>
</dbReference>
<evidence type="ECO:0000313" key="7">
    <source>
        <dbReference type="EMBL" id="CAF3167398.1"/>
    </source>
</evidence>
<dbReference type="Pfam" id="PF01336">
    <property type="entry name" value="tRNA_anti-codon"/>
    <property type="match status" value="1"/>
</dbReference>
<evidence type="ECO:0000259" key="6">
    <source>
        <dbReference type="PROSITE" id="PS50862"/>
    </source>
</evidence>
<dbReference type="Proteomes" id="UP000663825">
    <property type="component" value="Unassembled WGS sequence"/>
</dbReference>
<dbReference type="InterPro" id="IPR004364">
    <property type="entry name" value="Aa-tRNA-synt_II"/>
</dbReference>
<evidence type="ECO:0000256" key="5">
    <source>
        <dbReference type="ARBA" id="ARBA00023146"/>
    </source>
</evidence>
<accession>A0A817WLR3</accession>
<feature type="domain" description="Aminoacyl-transfer RNA synthetases class-II family profile" evidence="6">
    <location>
        <begin position="186"/>
        <end position="560"/>
    </location>
</feature>
<dbReference type="EMBL" id="CAJNXB010003515">
    <property type="protein sequence ID" value="CAF3317881.1"/>
    <property type="molecule type" value="Genomic_DNA"/>
</dbReference>
<dbReference type="Proteomes" id="UP000663865">
    <property type="component" value="Unassembled WGS sequence"/>
</dbReference>
<dbReference type="EMBL" id="CAJNYV010000327">
    <property type="protein sequence ID" value="CAF3357323.1"/>
    <property type="molecule type" value="Genomic_DNA"/>
</dbReference>
<dbReference type="GO" id="GO:0003676">
    <property type="term" value="F:nucleic acid binding"/>
    <property type="evidence" value="ECO:0007669"/>
    <property type="project" value="InterPro"/>
</dbReference>
<dbReference type="HAMAP" id="MF_00044">
    <property type="entry name" value="Asp_tRNA_synth_type1"/>
    <property type="match status" value="1"/>
</dbReference>
<evidence type="ECO:0000256" key="3">
    <source>
        <dbReference type="ARBA" id="ARBA00022840"/>
    </source>
</evidence>
<organism evidence="10 11">
    <name type="scientific">Rotaria socialis</name>
    <dbReference type="NCBI Taxonomy" id="392032"/>
    <lineage>
        <taxon>Eukaryota</taxon>
        <taxon>Metazoa</taxon>
        <taxon>Spiralia</taxon>
        <taxon>Gnathifera</taxon>
        <taxon>Rotifera</taxon>
        <taxon>Eurotatoria</taxon>
        <taxon>Bdelloidea</taxon>
        <taxon>Philodinida</taxon>
        <taxon>Philodinidae</taxon>
        <taxon>Rotaria</taxon>
    </lineage>
</organism>
<comment type="caution">
    <text evidence="10">The sequence shown here is derived from an EMBL/GenBank/DDBJ whole genome shotgun (WGS) entry which is preliminary data.</text>
</comment>
<dbReference type="InterPro" id="IPR004365">
    <property type="entry name" value="NA-bd_OB_tRNA"/>
</dbReference>
<dbReference type="Proteomes" id="UP000663833">
    <property type="component" value="Unassembled WGS sequence"/>
</dbReference>
<keyword evidence="1" id="KW-0436">Ligase</keyword>
<dbReference type="InterPro" id="IPR006195">
    <property type="entry name" value="aa-tRNA-synth_II"/>
</dbReference>
<dbReference type="GO" id="GO:0005524">
    <property type="term" value="F:ATP binding"/>
    <property type="evidence" value="ECO:0007669"/>
    <property type="project" value="UniProtKB-KW"/>
</dbReference>
<dbReference type="AlphaFoldDB" id="A0A817WLR3"/>
<dbReference type="GO" id="GO:0006422">
    <property type="term" value="P:aspartyl-tRNA aminoacylation"/>
    <property type="evidence" value="ECO:0007669"/>
    <property type="project" value="TreeGrafter"/>
</dbReference>
<dbReference type="CDD" id="cd04317">
    <property type="entry name" value="EcAspRS_like_N"/>
    <property type="match status" value="1"/>
</dbReference>
<dbReference type="Gene3D" id="2.40.50.140">
    <property type="entry name" value="Nucleic acid-binding proteins"/>
    <property type="match status" value="1"/>
</dbReference>